<evidence type="ECO:0000313" key="3">
    <source>
        <dbReference type="Proteomes" id="UP000217790"/>
    </source>
</evidence>
<protein>
    <submittedName>
        <fullName evidence="2">Uncharacterized protein</fullName>
    </submittedName>
</protein>
<dbReference type="AlphaFoldDB" id="A0A2H3DSP5"/>
<evidence type="ECO:0000256" key="1">
    <source>
        <dbReference type="SAM" id="MobiDB-lite"/>
    </source>
</evidence>
<dbReference type="EMBL" id="KZ293655">
    <property type="protein sequence ID" value="PBK93878.1"/>
    <property type="molecule type" value="Genomic_DNA"/>
</dbReference>
<proteinExistence type="predicted"/>
<keyword evidence="3" id="KW-1185">Reference proteome</keyword>
<gene>
    <name evidence="2" type="ORF">ARMGADRAFT_1164722</name>
</gene>
<accession>A0A2H3DSP5</accession>
<reference evidence="3" key="1">
    <citation type="journal article" date="2017" name="Nat. Ecol. Evol.">
        <title>Genome expansion and lineage-specific genetic innovations in the forest pathogenic fungi Armillaria.</title>
        <authorList>
            <person name="Sipos G."/>
            <person name="Prasanna A.N."/>
            <person name="Walter M.C."/>
            <person name="O'Connor E."/>
            <person name="Balint B."/>
            <person name="Krizsan K."/>
            <person name="Kiss B."/>
            <person name="Hess J."/>
            <person name="Varga T."/>
            <person name="Slot J."/>
            <person name="Riley R."/>
            <person name="Boka B."/>
            <person name="Rigling D."/>
            <person name="Barry K."/>
            <person name="Lee J."/>
            <person name="Mihaltcheva S."/>
            <person name="LaButti K."/>
            <person name="Lipzen A."/>
            <person name="Waldron R."/>
            <person name="Moloney N.M."/>
            <person name="Sperisen C."/>
            <person name="Kredics L."/>
            <person name="Vagvoelgyi C."/>
            <person name="Patrignani A."/>
            <person name="Fitzpatrick D."/>
            <person name="Nagy I."/>
            <person name="Doyle S."/>
            <person name="Anderson J.B."/>
            <person name="Grigoriev I.V."/>
            <person name="Gueldener U."/>
            <person name="Muensterkoetter M."/>
            <person name="Nagy L.G."/>
        </authorList>
    </citation>
    <scope>NUCLEOTIDE SEQUENCE [LARGE SCALE GENOMIC DNA]</scope>
    <source>
        <strain evidence="3">Ar21-2</strain>
    </source>
</reference>
<evidence type="ECO:0000313" key="2">
    <source>
        <dbReference type="EMBL" id="PBK93878.1"/>
    </source>
</evidence>
<dbReference type="OMA" id="ENHEPYQ"/>
<feature type="compositionally biased region" description="Low complexity" evidence="1">
    <location>
        <begin position="21"/>
        <end position="35"/>
    </location>
</feature>
<feature type="region of interest" description="Disordered" evidence="1">
    <location>
        <begin position="1"/>
        <end position="36"/>
    </location>
</feature>
<dbReference type="Proteomes" id="UP000217790">
    <property type="component" value="Unassembled WGS sequence"/>
</dbReference>
<dbReference type="InParanoid" id="A0A2H3DSP5"/>
<name>A0A2H3DSP5_ARMGA</name>
<organism evidence="2 3">
    <name type="scientific">Armillaria gallica</name>
    <name type="common">Bulbous honey fungus</name>
    <name type="synonym">Armillaria bulbosa</name>
    <dbReference type="NCBI Taxonomy" id="47427"/>
    <lineage>
        <taxon>Eukaryota</taxon>
        <taxon>Fungi</taxon>
        <taxon>Dikarya</taxon>
        <taxon>Basidiomycota</taxon>
        <taxon>Agaricomycotina</taxon>
        <taxon>Agaricomycetes</taxon>
        <taxon>Agaricomycetidae</taxon>
        <taxon>Agaricales</taxon>
        <taxon>Marasmiineae</taxon>
        <taxon>Physalacriaceae</taxon>
        <taxon>Armillaria</taxon>
    </lineage>
</organism>
<dbReference type="OrthoDB" id="3006551at2759"/>
<feature type="region of interest" description="Disordered" evidence="1">
    <location>
        <begin position="380"/>
        <end position="404"/>
    </location>
</feature>
<sequence length="467" mass="51413">MKRPNAGEDEISRKSAKPSEPTTKPKASKAPKAQTECMTVWRHANRRSASRVQGQPNIQSHTFDWDSQARTTSTSLAPAIARSNISQEDGFNSGTESIRSEYFALGPEYGQHDSSFHLMSRDARSSHGVSRSSRFKMYSPMMLDGMHDARSPLPYVTLPLQRPRRITLHGSSLSSPVYDRQNHELSDYSDPLVPHARESLKRQRRITLHGDSALPFPSNDLSGHSQPFHYLPNDSNYSNMSAPPSLFAASMPSVSAFSPSSVYSASETSLQSPPTTSFPSIPQTSFVDVYDSASSSLHSYPTTEMGQYCGSFTSPNLDNPWAGSLSAVSSPPNPSLMHPSDIATGQLIHSTRRSTDYDQSFLNDRRNPYSAGVNQVNHVISPQGAPPFSSSSSYTPENHEPYQLPLDYNPILQTASSDPHYSPGLQNALQLEFGTATLDLSNIDMSETGPFDPELLLMDFYVPQNNE</sequence>